<reference evidence="2 3" key="1">
    <citation type="submission" date="2024-04" db="EMBL/GenBank/DDBJ databases">
        <authorList>
            <consortium name="Genoscope - CEA"/>
            <person name="William W."/>
        </authorList>
    </citation>
    <scope>NUCLEOTIDE SEQUENCE [LARGE SCALE GENOMIC DNA]</scope>
</reference>
<sequence>MGVDGHTVGTTKLGQNHSATSMNSPVIILDKLIEAANALSKLPGHSVDFLTSALDHTYGQPGPDGAGSNNPLMKIISSLRHQKLVEFTGGSVPPLGIRTTAVPVSPHTLTLTQTTPTPAVVTNTPIPPVVTSSVYHDTLRQPYDVNALMVTMSNKFQGIPDTVLRSLVVNLLQQLESHGNTLSQDITHLDPQKVSELNYLQNMPPMSKAAVTCAVPGCIGQEPLTITTSPSPFVTHDLNPQDSHMMAKPHSNEEKPTGIHYQLVVTPTTTKSSPLTNIPIIPTPFNPPKLPPNTTPQPTYLSHRTLQPHISLLQPHPTLQAHIRPSPPHTTLHSIIPPSMPHKTLQPQIAPSMPHPTLQPDIPSAIPNPTLKPTITPTTTSTYPYIPTFPFTTSSLLSDKYVTMNLHFKGVSPPETTSFPIMPLRSPFTSATDRAAILSFLLSVNSRGDQLNPKSVNVEPKAAPNQQKPFMDHPKSVMGQPMPVMDHPKSV</sequence>
<name>A0AAV2H3Z2_LYMST</name>
<gene>
    <name evidence="2" type="ORF">GSLYS_00002303001</name>
</gene>
<dbReference type="AlphaFoldDB" id="A0AAV2H3Z2"/>
<dbReference type="Proteomes" id="UP001497497">
    <property type="component" value="Unassembled WGS sequence"/>
</dbReference>
<evidence type="ECO:0000313" key="2">
    <source>
        <dbReference type="EMBL" id="CAL1528133.1"/>
    </source>
</evidence>
<accession>A0AAV2H3Z2</accession>
<proteinExistence type="predicted"/>
<keyword evidence="3" id="KW-1185">Reference proteome</keyword>
<feature type="non-terminal residue" evidence="2">
    <location>
        <position position="491"/>
    </location>
</feature>
<evidence type="ECO:0000313" key="3">
    <source>
        <dbReference type="Proteomes" id="UP001497497"/>
    </source>
</evidence>
<evidence type="ECO:0000256" key="1">
    <source>
        <dbReference type="SAM" id="MobiDB-lite"/>
    </source>
</evidence>
<feature type="region of interest" description="Disordered" evidence="1">
    <location>
        <begin position="449"/>
        <end position="491"/>
    </location>
</feature>
<comment type="caution">
    <text evidence="2">The sequence shown here is derived from an EMBL/GenBank/DDBJ whole genome shotgun (WGS) entry which is preliminary data.</text>
</comment>
<dbReference type="EMBL" id="CAXITT010000027">
    <property type="protein sequence ID" value="CAL1528133.1"/>
    <property type="molecule type" value="Genomic_DNA"/>
</dbReference>
<organism evidence="2 3">
    <name type="scientific">Lymnaea stagnalis</name>
    <name type="common">Great pond snail</name>
    <name type="synonym">Helix stagnalis</name>
    <dbReference type="NCBI Taxonomy" id="6523"/>
    <lineage>
        <taxon>Eukaryota</taxon>
        <taxon>Metazoa</taxon>
        <taxon>Spiralia</taxon>
        <taxon>Lophotrochozoa</taxon>
        <taxon>Mollusca</taxon>
        <taxon>Gastropoda</taxon>
        <taxon>Heterobranchia</taxon>
        <taxon>Euthyneura</taxon>
        <taxon>Panpulmonata</taxon>
        <taxon>Hygrophila</taxon>
        <taxon>Lymnaeoidea</taxon>
        <taxon>Lymnaeidae</taxon>
        <taxon>Lymnaea</taxon>
    </lineage>
</organism>
<protein>
    <submittedName>
        <fullName evidence="2">Uncharacterized protein</fullName>
    </submittedName>
</protein>